<dbReference type="SUPFAM" id="SSF57850">
    <property type="entry name" value="RING/U-box"/>
    <property type="match status" value="1"/>
</dbReference>
<feature type="transmembrane region" description="Helical" evidence="6">
    <location>
        <begin position="128"/>
        <end position="146"/>
    </location>
</feature>
<evidence type="ECO:0000256" key="5">
    <source>
        <dbReference type="SAM" id="MobiDB-lite"/>
    </source>
</evidence>
<dbReference type="Pfam" id="PF13639">
    <property type="entry name" value="zf-RING_2"/>
    <property type="match status" value="1"/>
</dbReference>
<evidence type="ECO:0000313" key="8">
    <source>
        <dbReference type="EMBL" id="CAD7413487.1"/>
    </source>
</evidence>
<keyword evidence="1" id="KW-0479">Metal-binding</keyword>
<dbReference type="PROSITE" id="PS50089">
    <property type="entry name" value="ZF_RING_2"/>
    <property type="match status" value="1"/>
</dbReference>
<feature type="transmembrane region" description="Helical" evidence="6">
    <location>
        <begin position="105"/>
        <end position="122"/>
    </location>
</feature>
<reference evidence="8" key="1">
    <citation type="submission" date="2020-11" db="EMBL/GenBank/DDBJ databases">
        <authorList>
            <person name="Tran Van P."/>
        </authorList>
    </citation>
    <scope>NUCLEOTIDE SEQUENCE</scope>
</reference>
<protein>
    <recommendedName>
        <fullName evidence="7">RING-type domain-containing protein</fullName>
    </recommendedName>
</protein>
<feature type="domain" description="RING-type" evidence="7">
    <location>
        <begin position="566"/>
        <end position="607"/>
    </location>
</feature>
<keyword evidence="2 4" id="KW-0863">Zinc-finger</keyword>
<feature type="region of interest" description="Disordered" evidence="5">
    <location>
        <begin position="63"/>
        <end position="82"/>
    </location>
</feature>
<dbReference type="AlphaFoldDB" id="A0A7R9HA49"/>
<keyword evidence="6" id="KW-0812">Transmembrane</keyword>
<evidence type="ECO:0000256" key="4">
    <source>
        <dbReference type="PROSITE-ProRule" id="PRU00175"/>
    </source>
</evidence>
<sequence length="636" mass="72253">MATILSAVWQNSPRAQKANRNDAYHSLAGGASGHIHSLHILHKTRTCEGGIRGSEPAFAWRKSGKPFRKTTPSSPDRDSNLDLPVLSSRASTRLALEMSKYRGKLSMLGCAVLLILSLGVAVQASSHIAILFVAVMCPFIAGIVPVEEKFRIFVRHTRIWGLRYKHMYLPPLQSILRISEEDEVKQVASPEEGRGVQLRGLEETVRDEPTRKLDLERACKEIEARNSLKGDWALEKPSRLGLGRACREIEAWNSLKGDCGLEESEKRRGSPDSLMVRQKGVQSVGFRRKEHDRYSSIKSNAFSTVHFIIHWIKTPRTTRRKPHCTELNHLMLFPVTPKDNRAGAKTNILYAYLARLQGNMGFVKWYLIFERTFHLIHLQLDNVYVLGNLLLFFLLTNKLVSPKFFGLFFHMLNVFILRFIETDGWGRVKILLMMVQVLRICVFGCYHTALNTLYLLSMMHKGIPGRDTRAVAVVRGLKLSVLQGMEEYWVPMAIHSAPVVLSAVVILVSIQDPMNWLLCSLLWYTNVLVGALHTAEWYWKPIADLRAHNAQYPSSSHRERDWRGSCTICWEDMEPYTAQSTPCGHIFHSECLHLSLKSTEDTCPLCRWPLHSSLSPPATTNSDYIHNVILGGIRFH</sequence>
<dbReference type="PANTHER" id="PTHR22763">
    <property type="entry name" value="RING ZINC FINGER PROTEIN"/>
    <property type="match status" value="1"/>
</dbReference>
<proteinExistence type="predicted"/>
<dbReference type="Gene3D" id="3.30.40.10">
    <property type="entry name" value="Zinc/RING finger domain, C3HC4 (zinc finger)"/>
    <property type="match status" value="1"/>
</dbReference>
<accession>A0A7R9HA49</accession>
<feature type="transmembrane region" description="Helical" evidence="6">
    <location>
        <begin position="521"/>
        <end position="539"/>
    </location>
</feature>
<dbReference type="GO" id="GO:0043161">
    <property type="term" value="P:proteasome-mediated ubiquitin-dependent protein catabolic process"/>
    <property type="evidence" value="ECO:0007669"/>
    <property type="project" value="TreeGrafter"/>
</dbReference>
<evidence type="ECO:0000256" key="3">
    <source>
        <dbReference type="ARBA" id="ARBA00022833"/>
    </source>
</evidence>
<evidence type="ECO:0000259" key="7">
    <source>
        <dbReference type="PROSITE" id="PS50089"/>
    </source>
</evidence>
<dbReference type="InterPro" id="IPR013083">
    <property type="entry name" value="Znf_RING/FYVE/PHD"/>
</dbReference>
<feature type="transmembrane region" description="Helical" evidence="6">
    <location>
        <begin position="404"/>
        <end position="420"/>
    </location>
</feature>
<dbReference type="GO" id="GO:0012505">
    <property type="term" value="C:endomembrane system"/>
    <property type="evidence" value="ECO:0007669"/>
    <property type="project" value="TreeGrafter"/>
</dbReference>
<dbReference type="InterPro" id="IPR001841">
    <property type="entry name" value="Znf_RING"/>
</dbReference>
<evidence type="ECO:0000256" key="1">
    <source>
        <dbReference type="ARBA" id="ARBA00022723"/>
    </source>
</evidence>
<name>A0A7R9HA49_TIMPO</name>
<evidence type="ECO:0000256" key="6">
    <source>
        <dbReference type="SAM" id="Phobius"/>
    </source>
</evidence>
<dbReference type="CDD" id="cd16448">
    <property type="entry name" value="RING-H2"/>
    <property type="match status" value="1"/>
</dbReference>
<dbReference type="SMART" id="SM00184">
    <property type="entry name" value="RING"/>
    <property type="match status" value="1"/>
</dbReference>
<keyword evidence="3" id="KW-0862">Zinc</keyword>
<keyword evidence="6" id="KW-0472">Membrane</keyword>
<dbReference type="InterPro" id="IPR050731">
    <property type="entry name" value="HRD1_E3_ubiq-ligases"/>
</dbReference>
<feature type="transmembrane region" description="Helical" evidence="6">
    <location>
        <begin position="432"/>
        <end position="456"/>
    </location>
</feature>
<dbReference type="EMBL" id="OD006918">
    <property type="protein sequence ID" value="CAD7413487.1"/>
    <property type="molecule type" value="Genomic_DNA"/>
</dbReference>
<feature type="transmembrane region" description="Helical" evidence="6">
    <location>
        <begin position="375"/>
        <end position="395"/>
    </location>
</feature>
<dbReference type="GO" id="GO:0008270">
    <property type="term" value="F:zinc ion binding"/>
    <property type="evidence" value="ECO:0007669"/>
    <property type="project" value="UniProtKB-KW"/>
</dbReference>
<feature type="transmembrane region" description="Helical" evidence="6">
    <location>
        <begin position="488"/>
        <end position="509"/>
    </location>
</feature>
<evidence type="ECO:0000256" key="2">
    <source>
        <dbReference type="ARBA" id="ARBA00022771"/>
    </source>
</evidence>
<gene>
    <name evidence="8" type="ORF">TPSB3V08_LOCUS9051</name>
</gene>
<dbReference type="GO" id="GO:0061630">
    <property type="term" value="F:ubiquitin protein ligase activity"/>
    <property type="evidence" value="ECO:0007669"/>
    <property type="project" value="TreeGrafter"/>
</dbReference>
<keyword evidence="6" id="KW-1133">Transmembrane helix</keyword>
<organism evidence="8">
    <name type="scientific">Timema poppense</name>
    <name type="common">Walking stick</name>
    <dbReference type="NCBI Taxonomy" id="170557"/>
    <lineage>
        <taxon>Eukaryota</taxon>
        <taxon>Metazoa</taxon>
        <taxon>Ecdysozoa</taxon>
        <taxon>Arthropoda</taxon>
        <taxon>Hexapoda</taxon>
        <taxon>Insecta</taxon>
        <taxon>Pterygota</taxon>
        <taxon>Neoptera</taxon>
        <taxon>Polyneoptera</taxon>
        <taxon>Phasmatodea</taxon>
        <taxon>Timematodea</taxon>
        <taxon>Timematoidea</taxon>
        <taxon>Timematidae</taxon>
        <taxon>Timema</taxon>
    </lineage>
</organism>